<proteinExistence type="predicted"/>
<name>A0A6S6R8M5_9FIRM</name>
<dbReference type="PANTHER" id="PTHR43649">
    <property type="entry name" value="ARABINOSE-BINDING PROTEIN-RELATED"/>
    <property type="match status" value="1"/>
</dbReference>
<accession>A0A6S6R8M5</accession>
<dbReference type="Proteomes" id="UP000515561">
    <property type="component" value="Chromosome"/>
</dbReference>
<evidence type="ECO:0000313" key="1">
    <source>
        <dbReference type="EMBL" id="BCJ95301.1"/>
    </source>
</evidence>
<keyword evidence="2" id="KW-1185">Reference proteome</keyword>
<reference evidence="1 2" key="1">
    <citation type="journal article" date="2016" name="Int. J. Syst. Evol. Microbiol.">
        <title>Descriptions of Anaerotaenia torta gen. nov., sp. nov. and Anaerocolumna cellulosilytica gen. nov., sp. nov. isolated from a methanogenic reactor of cattle waste.</title>
        <authorList>
            <person name="Uek A."/>
            <person name="Ohtaki Y."/>
            <person name="Kaku N."/>
            <person name="Ueki K."/>
        </authorList>
    </citation>
    <scope>NUCLEOTIDE SEQUENCE [LARGE SCALE GENOMIC DNA]</scope>
    <source>
        <strain evidence="1 2">SN021</strain>
    </source>
</reference>
<dbReference type="EMBL" id="AP023367">
    <property type="protein sequence ID" value="BCJ95301.1"/>
    <property type="molecule type" value="Genomic_DNA"/>
</dbReference>
<dbReference type="SUPFAM" id="SSF53850">
    <property type="entry name" value="Periplasmic binding protein-like II"/>
    <property type="match status" value="1"/>
</dbReference>
<dbReference type="Gene3D" id="3.40.190.10">
    <property type="entry name" value="Periplasmic binding protein-like II"/>
    <property type="match status" value="1"/>
</dbReference>
<dbReference type="InterPro" id="IPR006059">
    <property type="entry name" value="SBP"/>
</dbReference>
<gene>
    <name evidence="1" type="ORF">acsn021_28700</name>
</gene>
<dbReference type="KEGG" id="acel:acsn021_28700"/>
<dbReference type="InterPro" id="IPR050490">
    <property type="entry name" value="Bact_solute-bd_prot1"/>
</dbReference>
<dbReference type="PANTHER" id="PTHR43649:SF27">
    <property type="entry name" value="EXTRACELLULAR SOLUTE-BINDING PROTEIN FAMILY 1"/>
    <property type="match status" value="1"/>
</dbReference>
<sequence>MRRKKLSRFIALAVMVTVLTGSISGFAETENNQEALDTSTPKEVEYSNEMIGRNYTVVKNNYTYGIYSGEKQEYSIEEAYVEGSDGSLTADNYEYKNKVLNLELGDTGSLLIRAPEDARYYISFDYLSYSESILPVQMSLVLNGEVPFYEARRLVFESTWVDKGESSYDRYGNEIVSVPEKLIQWEHKYLMDASYRYSEPLALELKKGENRIDLTVSEGSLLLGNIYLDSGWEHSEYKKEEAAGGEALIVLEAEDMAYRNDSSIRPSSEFDTALTPYKTSHKVLNVLDGASFKETGQSVTYEFTVKEQGYYNIGFAYKQSDKTDFPVFGDIRIDGEIPAAVFKAYPFAYSRSYKNLVVKDADAENVSIYLEAGDHTLSLTINGDNTRHVLEAVDRIMSEINDLTLEITKVAGKNKDKYRDLDLVKYIPDVQERLIHWADQLDALQDSIKQYNPKVKKIAAFSSLSIASNRLRSLAKEPNHIPYRINELAQSSNSVIQYLANLIDIVNRNALSLDKIYIFQEEAKLPKGAGVFKSIYLNTARFFSSFTNQSYSLANVNKEHLQVWVNRSRQHVEILQKMIDESFTPKTGIKVDISIMPDQNKLVLANASGDAPDVAASINYSIPFELGIRGAIKDLTEFEDYKEVLSRNVEGLLIPAVIGDGIYAVPETINFWVLYYRTDILSKLGLEVPDTIDEVKEMLPELQMRGLNFYYPTAGMSSLKTFHGTTPLLFQHGASLYGKTAGNTAVNSDAAIRGLTELTELFTVYNLPVDVPSFYQHFRNGDMPIGIAEYNMYNLLTNAAPEIANSWDIALLPGVKGEDGEIKRYASGGAESCVIFNSTQEREDMAWEYLKWWTNKDTQIEFGQTLQITYGDEYIWNTANVEAFLELPWKSEDKKVILKQTEWMLEAPRILGTYMLERELSNSYNKVVVDGKDLRITIDSAVKRINRETERKLMEFGYLSADGREIKEYLVPDLKTVRQILNGE</sequence>
<dbReference type="Gene3D" id="2.60.120.260">
    <property type="entry name" value="Galactose-binding domain-like"/>
    <property type="match status" value="1"/>
</dbReference>
<organism evidence="1 2">
    <name type="scientific">Anaerocolumna cellulosilytica</name>
    <dbReference type="NCBI Taxonomy" id="433286"/>
    <lineage>
        <taxon>Bacteria</taxon>
        <taxon>Bacillati</taxon>
        <taxon>Bacillota</taxon>
        <taxon>Clostridia</taxon>
        <taxon>Lachnospirales</taxon>
        <taxon>Lachnospiraceae</taxon>
        <taxon>Anaerocolumna</taxon>
    </lineage>
</organism>
<evidence type="ECO:0000313" key="2">
    <source>
        <dbReference type="Proteomes" id="UP000515561"/>
    </source>
</evidence>
<protein>
    <submittedName>
        <fullName evidence="1">ABC transporter substrate-binding protein</fullName>
    </submittedName>
</protein>
<dbReference type="Pfam" id="PF13416">
    <property type="entry name" value="SBP_bac_8"/>
    <property type="match status" value="1"/>
</dbReference>
<dbReference type="RefSeq" id="WP_184094011.1">
    <property type="nucleotide sequence ID" value="NZ_AP023367.1"/>
</dbReference>
<dbReference type="AlphaFoldDB" id="A0A6S6R8M5"/>